<evidence type="ECO:0000313" key="2">
    <source>
        <dbReference type="EMBL" id="GGH91801.1"/>
    </source>
</evidence>
<feature type="domain" description="Tc1-like transposase DDE" evidence="1">
    <location>
        <begin position="9"/>
        <end position="41"/>
    </location>
</feature>
<dbReference type="Gene3D" id="3.30.420.10">
    <property type="entry name" value="Ribonuclease H-like superfamily/Ribonuclease H"/>
    <property type="match status" value="1"/>
</dbReference>
<accession>A0ABQ2AIQ4</accession>
<dbReference type="EMBL" id="BMGY01000092">
    <property type="protein sequence ID" value="GGH91801.1"/>
    <property type="molecule type" value="Genomic_DNA"/>
</dbReference>
<keyword evidence="3" id="KW-1185">Reference proteome</keyword>
<gene>
    <name evidence="2" type="ORF">GCM10011495_40700</name>
</gene>
<dbReference type="RefSeq" id="WP_188563934.1">
    <property type="nucleotide sequence ID" value="NZ_BMGY01000092.1"/>
</dbReference>
<evidence type="ECO:0000313" key="3">
    <source>
        <dbReference type="Proteomes" id="UP000637774"/>
    </source>
</evidence>
<dbReference type="Proteomes" id="UP000637774">
    <property type="component" value="Unassembled WGS sequence"/>
</dbReference>
<organism evidence="2 3">
    <name type="scientific">Hymenobacter frigidus</name>
    <dbReference type="NCBI Taxonomy" id="1524095"/>
    <lineage>
        <taxon>Bacteria</taxon>
        <taxon>Pseudomonadati</taxon>
        <taxon>Bacteroidota</taxon>
        <taxon>Cytophagia</taxon>
        <taxon>Cytophagales</taxon>
        <taxon>Hymenobacteraceae</taxon>
        <taxon>Hymenobacter</taxon>
    </lineage>
</organism>
<proteinExistence type="predicted"/>
<name>A0ABQ2AIQ4_9BACT</name>
<sequence>MYACHAEWAAKGLTLLFLPPYSPELNRIELLWHRCKHYWVRPEDYQTD</sequence>
<reference evidence="3" key="1">
    <citation type="journal article" date="2019" name="Int. J. Syst. Evol. Microbiol.">
        <title>The Global Catalogue of Microorganisms (GCM) 10K type strain sequencing project: providing services to taxonomists for standard genome sequencing and annotation.</title>
        <authorList>
            <consortium name="The Broad Institute Genomics Platform"/>
            <consortium name="The Broad Institute Genome Sequencing Center for Infectious Disease"/>
            <person name="Wu L."/>
            <person name="Ma J."/>
        </authorList>
    </citation>
    <scope>NUCLEOTIDE SEQUENCE [LARGE SCALE GENOMIC DNA]</scope>
    <source>
        <strain evidence="3">CGMCC 1.14966</strain>
    </source>
</reference>
<dbReference type="InterPro" id="IPR038717">
    <property type="entry name" value="Tc1-like_DDE_dom"/>
</dbReference>
<dbReference type="InterPro" id="IPR036397">
    <property type="entry name" value="RNaseH_sf"/>
</dbReference>
<dbReference type="Pfam" id="PF13358">
    <property type="entry name" value="DDE_3"/>
    <property type="match status" value="1"/>
</dbReference>
<protein>
    <recommendedName>
        <fullName evidence="1">Tc1-like transposase DDE domain-containing protein</fullName>
    </recommendedName>
</protein>
<comment type="caution">
    <text evidence="2">The sequence shown here is derived from an EMBL/GenBank/DDBJ whole genome shotgun (WGS) entry which is preliminary data.</text>
</comment>
<evidence type="ECO:0000259" key="1">
    <source>
        <dbReference type="Pfam" id="PF13358"/>
    </source>
</evidence>